<evidence type="ECO:0000256" key="1">
    <source>
        <dbReference type="ARBA" id="ARBA00009437"/>
    </source>
</evidence>
<dbReference type="Pfam" id="PF03466">
    <property type="entry name" value="LysR_substrate"/>
    <property type="match status" value="1"/>
</dbReference>
<feature type="domain" description="HTH lysR-type" evidence="5">
    <location>
        <begin position="1"/>
        <end position="59"/>
    </location>
</feature>
<keyword evidence="4" id="KW-0804">Transcription</keyword>
<dbReference type="Gene3D" id="1.10.10.10">
    <property type="entry name" value="Winged helix-like DNA-binding domain superfamily/Winged helix DNA-binding domain"/>
    <property type="match status" value="1"/>
</dbReference>
<protein>
    <submittedName>
        <fullName evidence="6">LysR family transcriptional regulator</fullName>
    </submittedName>
</protein>
<organism evidence="6 7">
    <name type="scientific">Enterobacillus tribolii</name>
    <dbReference type="NCBI Taxonomy" id="1487935"/>
    <lineage>
        <taxon>Bacteria</taxon>
        <taxon>Pseudomonadati</taxon>
        <taxon>Pseudomonadota</taxon>
        <taxon>Gammaproteobacteria</taxon>
        <taxon>Enterobacterales</taxon>
        <taxon>Hafniaceae</taxon>
        <taxon>Enterobacillus</taxon>
    </lineage>
</organism>
<dbReference type="GO" id="GO:0006351">
    <property type="term" value="P:DNA-templated transcription"/>
    <property type="evidence" value="ECO:0007669"/>
    <property type="project" value="TreeGrafter"/>
</dbReference>
<comment type="similarity">
    <text evidence="1">Belongs to the LysR transcriptional regulatory family.</text>
</comment>
<dbReference type="SUPFAM" id="SSF53850">
    <property type="entry name" value="Periplasmic binding protein-like II"/>
    <property type="match status" value="1"/>
</dbReference>
<dbReference type="InterPro" id="IPR036388">
    <property type="entry name" value="WH-like_DNA-bd_sf"/>
</dbReference>
<dbReference type="PROSITE" id="PS50931">
    <property type="entry name" value="HTH_LYSR"/>
    <property type="match status" value="1"/>
</dbReference>
<dbReference type="InterPro" id="IPR058163">
    <property type="entry name" value="LysR-type_TF_proteobact-type"/>
</dbReference>
<dbReference type="Gene3D" id="3.40.190.290">
    <property type="match status" value="1"/>
</dbReference>
<dbReference type="PANTHER" id="PTHR30537:SF72">
    <property type="entry name" value="LYSR FAMILY TRANSCRIPTIONAL REGULATOR"/>
    <property type="match status" value="1"/>
</dbReference>
<reference evidence="6 7" key="1">
    <citation type="submission" date="2018-07" db="EMBL/GenBank/DDBJ databases">
        <title>Genomic Encyclopedia of Type Strains, Phase IV (KMG-IV): sequencing the most valuable type-strain genomes for metagenomic binning, comparative biology and taxonomic classification.</title>
        <authorList>
            <person name="Goeker M."/>
        </authorList>
    </citation>
    <scope>NUCLEOTIDE SEQUENCE [LARGE SCALE GENOMIC DNA]</scope>
    <source>
        <strain evidence="6 7">DSM 103736</strain>
    </source>
</reference>
<proteinExistence type="inferred from homology"/>
<accession>A0A370QHF5</accession>
<evidence type="ECO:0000313" key="6">
    <source>
        <dbReference type="EMBL" id="RDK87786.1"/>
    </source>
</evidence>
<evidence type="ECO:0000259" key="5">
    <source>
        <dbReference type="PROSITE" id="PS50931"/>
    </source>
</evidence>
<dbReference type="InterPro" id="IPR000847">
    <property type="entry name" value="LysR_HTH_N"/>
</dbReference>
<dbReference type="InterPro" id="IPR036390">
    <property type="entry name" value="WH_DNA-bd_sf"/>
</dbReference>
<dbReference type="PANTHER" id="PTHR30537">
    <property type="entry name" value="HTH-TYPE TRANSCRIPTIONAL REGULATOR"/>
    <property type="match status" value="1"/>
</dbReference>
<keyword evidence="3" id="KW-0238">DNA-binding</keyword>
<dbReference type="InterPro" id="IPR005119">
    <property type="entry name" value="LysR_subst-bd"/>
</dbReference>
<dbReference type="GO" id="GO:0043565">
    <property type="term" value="F:sequence-specific DNA binding"/>
    <property type="evidence" value="ECO:0007669"/>
    <property type="project" value="TreeGrafter"/>
</dbReference>
<name>A0A370QHF5_9GAMM</name>
<dbReference type="EMBL" id="QRAP01000008">
    <property type="protein sequence ID" value="RDK87786.1"/>
    <property type="molecule type" value="Genomic_DNA"/>
</dbReference>
<evidence type="ECO:0000256" key="4">
    <source>
        <dbReference type="ARBA" id="ARBA00023163"/>
    </source>
</evidence>
<evidence type="ECO:0000256" key="3">
    <source>
        <dbReference type="ARBA" id="ARBA00023125"/>
    </source>
</evidence>
<gene>
    <name evidence="6" type="ORF">C8D90_10854</name>
</gene>
<comment type="caution">
    <text evidence="6">The sequence shown here is derived from an EMBL/GenBank/DDBJ whole genome shotgun (WGS) entry which is preliminary data.</text>
</comment>
<keyword evidence="2" id="KW-0805">Transcription regulation</keyword>
<dbReference type="FunFam" id="3.40.190.290:FF:000001">
    <property type="entry name" value="Transcriptional regulator, LysR family"/>
    <property type="match status" value="1"/>
</dbReference>
<dbReference type="FunFam" id="1.10.10.10:FF:000001">
    <property type="entry name" value="LysR family transcriptional regulator"/>
    <property type="match status" value="1"/>
</dbReference>
<dbReference type="AlphaFoldDB" id="A0A370QHF5"/>
<evidence type="ECO:0000256" key="2">
    <source>
        <dbReference type="ARBA" id="ARBA00023015"/>
    </source>
</evidence>
<dbReference type="Pfam" id="PF00126">
    <property type="entry name" value="HTH_1"/>
    <property type="match status" value="1"/>
</dbReference>
<dbReference type="Proteomes" id="UP000254848">
    <property type="component" value="Unassembled WGS sequence"/>
</dbReference>
<dbReference type="RefSeq" id="WP_115459548.1">
    <property type="nucleotide sequence ID" value="NZ_QRAP01000008.1"/>
</dbReference>
<evidence type="ECO:0000313" key="7">
    <source>
        <dbReference type="Proteomes" id="UP000254848"/>
    </source>
</evidence>
<keyword evidence="7" id="KW-1185">Reference proteome</keyword>
<sequence length="302" mass="32917">MDKISAMQIFVSVAELSSFSRTAEVMGLPKGSVSGAVSQLENQMGTRLLQRTTRRVALTQDGQICYERCKSLLADMDELEGMFRANDMPVSGRLRVDMPGSFSRNLVVSALPAFLAAHPALELELSSSDRRVDLIHEGFDCVVRVGVLQDSGLIARPLGMLNMVNCASRDYLARHGVPQTPADLSAHRLVHYMNAQGAADRFEYLEDGGVKSVGVPGALAVNNTETYTAACLAGLGIIQVPLSGVKEYLAEGRLVEILPGYPPPPMPVSLVYPHRRNLAKRVQVFMEWITALVKQNYVTTQA</sequence>
<dbReference type="GO" id="GO:0003700">
    <property type="term" value="F:DNA-binding transcription factor activity"/>
    <property type="evidence" value="ECO:0007669"/>
    <property type="project" value="InterPro"/>
</dbReference>
<dbReference type="SUPFAM" id="SSF46785">
    <property type="entry name" value="Winged helix' DNA-binding domain"/>
    <property type="match status" value="1"/>
</dbReference>
<dbReference type="CDD" id="cd08472">
    <property type="entry name" value="PBP2_CrgA_like_3"/>
    <property type="match status" value="1"/>
</dbReference>
<dbReference type="OrthoDB" id="9786526at2"/>